<evidence type="ECO:0000259" key="2">
    <source>
        <dbReference type="Pfam" id="PF12697"/>
    </source>
</evidence>
<accession>A0AAV9JYN6</accession>
<dbReference type="InterPro" id="IPR029058">
    <property type="entry name" value="AB_hydrolase_fold"/>
</dbReference>
<dbReference type="PANTHER" id="PTHR42886:SF87">
    <property type="entry name" value="AB HYDROLASE-1 DOMAIN-CONTAINING PROTEIN"/>
    <property type="match status" value="1"/>
</dbReference>
<proteinExistence type="predicted"/>
<name>A0AAV9JYN6_9PEZI</name>
<keyword evidence="4" id="KW-1185">Reference proteome</keyword>
<feature type="domain" description="AB hydrolase-1" evidence="2">
    <location>
        <begin position="95"/>
        <end position="358"/>
    </location>
</feature>
<dbReference type="PANTHER" id="PTHR42886">
    <property type="entry name" value="RE40534P-RELATED"/>
    <property type="match status" value="1"/>
</dbReference>
<gene>
    <name evidence="3" type="ORF">LTR36_000049</name>
</gene>
<dbReference type="Pfam" id="PF12697">
    <property type="entry name" value="Abhydrolase_6"/>
    <property type="match status" value="1"/>
</dbReference>
<protein>
    <recommendedName>
        <fullName evidence="2">AB hydrolase-1 domain-containing protein</fullName>
    </recommendedName>
</protein>
<evidence type="ECO:0000256" key="1">
    <source>
        <dbReference type="SAM" id="MobiDB-lite"/>
    </source>
</evidence>
<sequence>MKYTTAAVAALAAVASARQCQNITVPVQVSARNGKFNQTTPVTDIDVEDFILNLTQQGTNYTASVLEGYQTVSGNYSIAATYCTPDSGPAKVVQVLTHGIGFDRSYWDLSFNNYNYSYVKEAVEEYGYSTFSYDRLGIGMSSHGEAVNEIQALLEVDALRALTEDLRNGIIPGVSEKYGKVVHVGHSFGSQHSYALTAMYPNISDGIVLTGFSQNGSFGAFFELGSNFIQANTVAALSAYPNGYLASGNPTGVQNDFFSPGMFDPAILTLAYNTGKPVTVGELLTFGGETGSINHFCGPTLIITGARDIPYCGGNCLAAPTGYTSIPETSKNYLPNAKNFEVIIVPEAGHGLNLQYSHPFTYSSINNYLVANGLAANSTASSIACSGSSSSSTSASASASTSKVVSASVSKASSSQAGGPTSYKGEHHTWSA</sequence>
<comment type="caution">
    <text evidence="3">The sequence shown here is derived from an EMBL/GenBank/DDBJ whole genome shotgun (WGS) entry which is preliminary data.</text>
</comment>
<dbReference type="AlphaFoldDB" id="A0AAV9JYN6"/>
<evidence type="ECO:0000313" key="3">
    <source>
        <dbReference type="EMBL" id="KAK4550470.1"/>
    </source>
</evidence>
<dbReference type="SUPFAM" id="SSF53474">
    <property type="entry name" value="alpha/beta-Hydrolases"/>
    <property type="match status" value="1"/>
</dbReference>
<feature type="region of interest" description="Disordered" evidence="1">
    <location>
        <begin position="410"/>
        <end position="432"/>
    </location>
</feature>
<dbReference type="Proteomes" id="UP001324427">
    <property type="component" value="Unassembled WGS sequence"/>
</dbReference>
<dbReference type="InterPro" id="IPR000073">
    <property type="entry name" value="AB_hydrolase_1"/>
</dbReference>
<dbReference type="Gene3D" id="3.40.50.1820">
    <property type="entry name" value="alpha/beta hydrolase"/>
    <property type="match status" value="1"/>
</dbReference>
<dbReference type="EMBL" id="JAVFHQ010000001">
    <property type="protein sequence ID" value="KAK4550470.1"/>
    <property type="molecule type" value="Genomic_DNA"/>
</dbReference>
<reference evidence="3 4" key="1">
    <citation type="submission" date="2021-11" db="EMBL/GenBank/DDBJ databases">
        <title>Black yeast isolated from Biological Soil Crust.</title>
        <authorList>
            <person name="Kurbessoian T."/>
        </authorList>
    </citation>
    <scope>NUCLEOTIDE SEQUENCE [LARGE SCALE GENOMIC DNA]</scope>
    <source>
        <strain evidence="3 4">CCFEE 5522</strain>
    </source>
</reference>
<organism evidence="3 4">
    <name type="scientific">Oleoguttula mirabilis</name>
    <dbReference type="NCBI Taxonomy" id="1507867"/>
    <lineage>
        <taxon>Eukaryota</taxon>
        <taxon>Fungi</taxon>
        <taxon>Dikarya</taxon>
        <taxon>Ascomycota</taxon>
        <taxon>Pezizomycotina</taxon>
        <taxon>Dothideomycetes</taxon>
        <taxon>Dothideomycetidae</taxon>
        <taxon>Mycosphaerellales</taxon>
        <taxon>Teratosphaeriaceae</taxon>
        <taxon>Oleoguttula</taxon>
    </lineage>
</organism>
<evidence type="ECO:0000313" key="4">
    <source>
        <dbReference type="Proteomes" id="UP001324427"/>
    </source>
</evidence>